<evidence type="ECO:0000313" key="2">
    <source>
        <dbReference type="Proteomes" id="UP000183658"/>
    </source>
</evidence>
<dbReference type="OrthoDB" id="1075930at2"/>
<dbReference type="Proteomes" id="UP000183658">
    <property type="component" value="Unassembled WGS sequence"/>
</dbReference>
<reference evidence="2" key="1">
    <citation type="submission" date="2016-10" db="EMBL/GenBank/DDBJ databases">
        <authorList>
            <person name="Varghese N."/>
            <person name="Submissions S."/>
        </authorList>
    </citation>
    <scope>NUCLEOTIDE SEQUENCE [LARGE SCALE GENOMIC DNA]</scope>
    <source>
        <strain evidence="2">DSM 15719</strain>
    </source>
</reference>
<dbReference type="AlphaFoldDB" id="A0A1H9HYG3"/>
<name>A0A1H9HYG3_FLAFI</name>
<gene>
    <name evidence="1" type="ORF">SAMN05444355_103296</name>
</gene>
<accession>A0A1H9HYG3</accession>
<evidence type="ECO:0000313" key="1">
    <source>
        <dbReference type="EMBL" id="SEQ67255.1"/>
    </source>
</evidence>
<keyword evidence="2" id="KW-1185">Reference proteome</keyword>
<dbReference type="Pfam" id="PF19637">
    <property type="entry name" value="DUF6140"/>
    <property type="match status" value="1"/>
</dbReference>
<protein>
    <submittedName>
        <fullName evidence="1">Uncharacterized protein</fullName>
    </submittedName>
</protein>
<proteinExistence type="predicted"/>
<sequence>MALYNITAKKTGTWGSVHFEKGMSVEVVLQGATSSSDSIKKVKEAFLNKYSLDIEHLHSSTYLDFEKIN</sequence>
<dbReference type="InterPro" id="IPR046138">
    <property type="entry name" value="DUF6140"/>
</dbReference>
<dbReference type="EMBL" id="FOFZ01000003">
    <property type="protein sequence ID" value="SEQ67255.1"/>
    <property type="molecule type" value="Genomic_DNA"/>
</dbReference>
<dbReference type="RefSeq" id="WP_074722591.1">
    <property type="nucleotide sequence ID" value="NZ_CBCRVS010000012.1"/>
</dbReference>
<organism evidence="1 2">
    <name type="scientific">Flavobacterium frigoris</name>
    <dbReference type="NCBI Taxonomy" id="229204"/>
    <lineage>
        <taxon>Bacteria</taxon>
        <taxon>Pseudomonadati</taxon>
        <taxon>Bacteroidota</taxon>
        <taxon>Flavobacteriia</taxon>
        <taxon>Flavobacteriales</taxon>
        <taxon>Flavobacteriaceae</taxon>
        <taxon>Flavobacterium</taxon>
    </lineage>
</organism>